<proteinExistence type="predicted"/>
<dbReference type="GeneID" id="14910172"/>
<evidence type="ECO:0000256" key="1">
    <source>
        <dbReference type="SAM" id="Phobius"/>
    </source>
</evidence>
<evidence type="ECO:0000313" key="2">
    <source>
        <dbReference type="EMBL" id="EGR33986.1"/>
    </source>
</evidence>
<keyword evidence="1" id="KW-0472">Membrane</keyword>
<feature type="transmembrane region" description="Helical" evidence="1">
    <location>
        <begin position="116"/>
        <end position="134"/>
    </location>
</feature>
<keyword evidence="3" id="KW-1185">Reference proteome</keyword>
<sequence length="143" mass="17757">MPNSYQGSLPLGSNFFNLFFKNFILKDFSQCIFGWFLTWPVHKKSKFVPFKYQIHLLFFQKINNYLQLLQKGITNILNITSQEYKKRTKYFKYLNIDVQNKSDEDIKKHFRITNRFLQEVMHFYFFIFYFFQVYRLRRQSIYT</sequence>
<dbReference type="InParanoid" id="G0QLC0"/>
<reference evidence="2 3" key="1">
    <citation type="submission" date="2011-07" db="EMBL/GenBank/DDBJ databases">
        <authorList>
            <person name="Coyne R."/>
            <person name="Brami D."/>
            <person name="Johnson J."/>
            <person name="Hostetler J."/>
            <person name="Hannick L."/>
            <person name="Clark T."/>
            <person name="Cassidy-Hanley D."/>
            <person name="Inman J."/>
        </authorList>
    </citation>
    <scope>NUCLEOTIDE SEQUENCE [LARGE SCALE GENOMIC DNA]</scope>
    <source>
        <strain evidence="2 3">G5</strain>
    </source>
</reference>
<dbReference type="Proteomes" id="UP000008983">
    <property type="component" value="Unassembled WGS sequence"/>
</dbReference>
<dbReference type="AlphaFoldDB" id="G0QLC0"/>
<dbReference type="InterPro" id="IPR029021">
    <property type="entry name" value="Prot-tyrosine_phosphatase-like"/>
</dbReference>
<organism evidence="2 3">
    <name type="scientific">Ichthyophthirius multifiliis</name>
    <name type="common">White spot disease agent</name>
    <name type="synonym">Ich</name>
    <dbReference type="NCBI Taxonomy" id="5932"/>
    <lineage>
        <taxon>Eukaryota</taxon>
        <taxon>Sar</taxon>
        <taxon>Alveolata</taxon>
        <taxon>Ciliophora</taxon>
        <taxon>Intramacronucleata</taxon>
        <taxon>Oligohymenophorea</taxon>
        <taxon>Hymenostomatida</taxon>
        <taxon>Ophryoglenina</taxon>
        <taxon>Ichthyophthirius</taxon>
    </lineage>
</organism>
<dbReference type="EMBL" id="GL983244">
    <property type="protein sequence ID" value="EGR33986.1"/>
    <property type="molecule type" value="Genomic_DNA"/>
</dbReference>
<accession>G0QLC0</accession>
<keyword evidence="1" id="KW-1133">Transmembrane helix</keyword>
<protein>
    <recommendedName>
        <fullName evidence="4">Transmembrane protein</fullName>
    </recommendedName>
</protein>
<gene>
    <name evidence="2" type="ORF">IMG5_028560</name>
</gene>
<name>G0QLC0_ICHMU</name>
<dbReference type="RefSeq" id="XP_004039290.1">
    <property type="nucleotide sequence ID" value="XM_004039242.1"/>
</dbReference>
<dbReference type="eggNOG" id="ENOG502T2QZ">
    <property type="taxonomic scope" value="Eukaryota"/>
</dbReference>
<dbReference type="Gene3D" id="3.90.190.10">
    <property type="entry name" value="Protein tyrosine phosphatase superfamily"/>
    <property type="match status" value="1"/>
</dbReference>
<evidence type="ECO:0000313" key="3">
    <source>
        <dbReference type="Proteomes" id="UP000008983"/>
    </source>
</evidence>
<evidence type="ECO:0008006" key="4">
    <source>
        <dbReference type="Google" id="ProtNLM"/>
    </source>
</evidence>
<dbReference type="OrthoDB" id="253091at2759"/>
<keyword evidence="1" id="KW-0812">Transmembrane</keyword>
<dbReference type="STRING" id="857967.G0QLC0"/>